<reference evidence="12 13" key="1">
    <citation type="journal article" date="2017" name="Gigascience">
        <title>Draft genome of the honey bee ectoparasitic mite, Tropilaelaps mercedesae, is shaped by the parasitic life history.</title>
        <authorList>
            <person name="Dong X."/>
            <person name="Armstrong S.D."/>
            <person name="Xia D."/>
            <person name="Makepeace B.L."/>
            <person name="Darby A.C."/>
            <person name="Kadowaki T."/>
        </authorList>
    </citation>
    <scope>NUCLEOTIDE SEQUENCE [LARGE SCALE GENOMIC DNA]</scope>
    <source>
        <strain evidence="12">Wuxi-XJTLU</strain>
    </source>
</reference>
<evidence type="ECO:0000256" key="3">
    <source>
        <dbReference type="ARBA" id="ARBA00022692"/>
    </source>
</evidence>
<keyword evidence="6" id="KW-0106">Calcium</keyword>
<dbReference type="GO" id="GO:0006869">
    <property type="term" value="P:lipid transport"/>
    <property type="evidence" value="ECO:0007669"/>
    <property type="project" value="UniProtKB-KW"/>
</dbReference>
<feature type="domain" description="SMP-LTD" evidence="11">
    <location>
        <begin position="97"/>
        <end position="256"/>
    </location>
</feature>
<dbReference type="CDD" id="cd21670">
    <property type="entry name" value="SMP_ESyt"/>
    <property type="match status" value="1"/>
</dbReference>
<dbReference type="InterPro" id="IPR031468">
    <property type="entry name" value="SMP_LBD"/>
</dbReference>
<sequence length="256" mass="28913">GPSPTYTILVHFITRIRRNFCAILGNEELSHSLTIAVSNSETFELLPRELTSAIRPAETRPELSRCSERDVSEGVGEVHAFGRISPTKCFGEVYFPDIERCEWLNKMLGQLWPFIGQYVQEMIVEVVEPSIRASLPSYLQSFKFETIDLGDLSPRVGGIKVYNENIGRNEIIMDMEIIYSGDCSFVIKIKGFKAGIRDVQLRGLLRVELRPLTKQMPLIGGVTACFLRPPVGPIGVRFVKARKDTCKCPRERNHLP</sequence>
<comment type="caution">
    <text evidence="12">The sequence shown here is derived from an EMBL/GenBank/DDBJ whole genome shotgun (WGS) entry which is preliminary data.</text>
</comment>
<dbReference type="EMBL" id="MNPL01010652">
    <property type="protein sequence ID" value="OQR73011.1"/>
    <property type="molecule type" value="Genomic_DNA"/>
</dbReference>
<evidence type="ECO:0000256" key="9">
    <source>
        <dbReference type="ARBA" id="ARBA00023121"/>
    </source>
</evidence>
<keyword evidence="3" id="KW-0812">Transmembrane</keyword>
<evidence type="ECO:0000313" key="12">
    <source>
        <dbReference type="EMBL" id="OQR73011.1"/>
    </source>
</evidence>
<dbReference type="InterPro" id="IPR051634">
    <property type="entry name" value="Extended_Synaptotagmin"/>
</dbReference>
<dbReference type="STRING" id="418985.A0A1V9XHW1"/>
<dbReference type="GO" id="GO:0035091">
    <property type="term" value="F:phosphatidylinositol binding"/>
    <property type="evidence" value="ECO:0007669"/>
    <property type="project" value="TreeGrafter"/>
</dbReference>
<dbReference type="GO" id="GO:0005789">
    <property type="term" value="C:endoplasmic reticulum membrane"/>
    <property type="evidence" value="ECO:0007669"/>
    <property type="project" value="TreeGrafter"/>
</dbReference>
<name>A0A1V9XHW1_9ACAR</name>
<keyword evidence="4" id="KW-0479">Metal-binding</keyword>
<keyword evidence="10" id="KW-0472">Membrane</keyword>
<dbReference type="PANTHER" id="PTHR45761">
    <property type="entry name" value="EXTENDED SYNAPTOTAGMIN-LIKE PROTEIN 2, ISOFORM C"/>
    <property type="match status" value="1"/>
</dbReference>
<comment type="subcellular location">
    <subcellularLocation>
        <location evidence="1">Membrane</location>
    </subcellularLocation>
</comment>
<evidence type="ECO:0000256" key="4">
    <source>
        <dbReference type="ARBA" id="ARBA00022723"/>
    </source>
</evidence>
<dbReference type="GO" id="GO:0008429">
    <property type="term" value="F:phosphatidylethanolamine binding"/>
    <property type="evidence" value="ECO:0007669"/>
    <property type="project" value="TreeGrafter"/>
</dbReference>
<dbReference type="Proteomes" id="UP000192247">
    <property type="component" value="Unassembled WGS sequence"/>
</dbReference>
<dbReference type="GO" id="GO:0005544">
    <property type="term" value="F:calcium-dependent phospholipid binding"/>
    <property type="evidence" value="ECO:0007669"/>
    <property type="project" value="TreeGrafter"/>
</dbReference>
<dbReference type="Pfam" id="PF17047">
    <property type="entry name" value="SMP_LBD"/>
    <property type="match status" value="1"/>
</dbReference>
<accession>A0A1V9XHW1</accession>
<keyword evidence="2" id="KW-0813">Transport</keyword>
<protein>
    <submittedName>
        <fullName evidence="12">Extended synaptotagmin-1-like</fullName>
    </submittedName>
</protein>
<evidence type="ECO:0000256" key="2">
    <source>
        <dbReference type="ARBA" id="ARBA00022448"/>
    </source>
</evidence>
<keyword evidence="13" id="KW-1185">Reference proteome</keyword>
<dbReference type="PROSITE" id="PS51847">
    <property type="entry name" value="SMP"/>
    <property type="match status" value="1"/>
</dbReference>
<dbReference type="InParanoid" id="A0A1V9XHW1"/>
<evidence type="ECO:0000256" key="1">
    <source>
        <dbReference type="ARBA" id="ARBA00004370"/>
    </source>
</evidence>
<dbReference type="OrthoDB" id="1029639at2759"/>
<keyword evidence="7" id="KW-1133">Transmembrane helix</keyword>
<evidence type="ECO:0000259" key="11">
    <source>
        <dbReference type="PROSITE" id="PS51847"/>
    </source>
</evidence>
<evidence type="ECO:0000256" key="7">
    <source>
        <dbReference type="ARBA" id="ARBA00022989"/>
    </source>
</evidence>
<dbReference type="AlphaFoldDB" id="A0A1V9XHW1"/>
<evidence type="ECO:0000256" key="5">
    <source>
        <dbReference type="ARBA" id="ARBA00022737"/>
    </source>
</evidence>
<dbReference type="GO" id="GO:0005509">
    <property type="term" value="F:calcium ion binding"/>
    <property type="evidence" value="ECO:0007669"/>
    <property type="project" value="TreeGrafter"/>
</dbReference>
<keyword evidence="9" id="KW-0446">Lipid-binding</keyword>
<evidence type="ECO:0000256" key="6">
    <source>
        <dbReference type="ARBA" id="ARBA00022837"/>
    </source>
</evidence>
<dbReference type="GO" id="GO:0031210">
    <property type="term" value="F:phosphatidylcholine binding"/>
    <property type="evidence" value="ECO:0007669"/>
    <property type="project" value="TreeGrafter"/>
</dbReference>
<organism evidence="12 13">
    <name type="scientific">Tropilaelaps mercedesae</name>
    <dbReference type="NCBI Taxonomy" id="418985"/>
    <lineage>
        <taxon>Eukaryota</taxon>
        <taxon>Metazoa</taxon>
        <taxon>Ecdysozoa</taxon>
        <taxon>Arthropoda</taxon>
        <taxon>Chelicerata</taxon>
        <taxon>Arachnida</taxon>
        <taxon>Acari</taxon>
        <taxon>Parasitiformes</taxon>
        <taxon>Mesostigmata</taxon>
        <taxon>Gamasina</taxon>
        <taxon>Dermanyssoidea</taxon>
        <taxon>Laelapidae</taxon>
        <taxon>Tropilaelaps</taxon>
    </lineage>
</organism>
<dbReference type="PANTHER" id="PTHR45761:SF1">
    <property type="entry name" value="EXTENDED SYNAPTOTAGMIN-LIKE PROTEIN 2, ISOFORM C"/>
    <property type="match status" value="1"/>
</dbReference>
<evidence type="ECO:0000256" key="10">
    <source>
        <dbReference type="ARBA" id="ARBA00023136"/>
    </source>
</evidence>
<keyword evidence="5" id="KW-0677">Repeat</keyword>
<feature type="non-terminal residue" evidence="12">
    <location>
        <position position="1"/>
    </location>
</feature>
<gene>
    <name evidence="12" type="ORF">BIW11_10011</name>
</gene>
<dbReference type="InterPro" id="IPR039010">
    <property type="entry name" value="Synaptotagmin_SMP"/>
</dbReference>
<keyword evidence="8" id="KW-0445">Lipid transport</keyword>
<evidence type="ECO:0000256" key="8">
    <source>
        <dbReference type="ARBA" id="ARBA00023055"/>
    </source>
</evidence>
<evidence type="ECO:0000313" key="13">
    <source>
        <dbReference type="Proteomes" id="UP000192247"/>
    </source>
</evidence>
<proteinExistence type="predicted"/>